<name>A0A445FUY0_GLYSO</name>
<sequence length="79" mass="9015">MSDEEHHFESKADASDSKTYPQQASTIHKNDYIVIKGRPYKHDHAKCHFVGIDIFTTKKLEDIVPSSHNCDVPHVNPID</sequence>
<dbReference type="AlphaFoldDB" id="A0A445FUY0"/>
<dbReference type="GO" id="GO:0043022">
    <property type="term" value="F:ribosome binding"/>
    <property type="evidence" value="ECO:0007669"/>
    <property type="project" value="InterPro"/>
</dbReference>
<keyword evidence="3" id="KW-0648">Protein biosynthesis</keyword>
<dbReference type="EMBL" id="QZWG01000018">
    <property type="protein sequence ID" value="RZB52727.1"/>
    <property type="molecule type" value="Genomic_DNA"/>
</dbReference>
<dbReference type="SMR" id="A0A445FUY0"/>
<proteinExistence type="predicted"/>
<dbReference type="Pfam" id="PF21485">
    <property type="entry name" value="IF5A-like_N"/>
    <property type="match status" value="1"/>
</dbReference>
<evidence type="ECO:0000313" key="3">
    <source>
        <dbReference type="EMBL" id="RZB52727.1"/>
    </source>
</evidence>
<dbReference type="GO" id="GO:0003723">
    <property type="term" value="F:RNA binding"/>
    <property type="evidence" value="ECO:0007669"/>
    <property type="project" value="InterPro"/>
</dbReference>
<accession>A0A445FUY0</accession>
<dbReference type="InterPro" id="IPR048670">
    <property type="entry name" value="IF5A-like_N"/>
</dbReference>
<feature type="region of interest" description="Disordered" evidence="1">
    <location>
        <begin position="1"/>
        <end position="24"/>
    </location>
</feature>
<evidence type="ECO:0000256" key="1">
    <source>
        <dbReference type="SAM" id="MobiDB-lite"/>
    </source>
</evidence>
<keyword evidence="3" id="KW-0396">Initiation factor</keyword>
<dbReference type="Gene3D" id="2.30.30.30">
    <property type="match status" value="1"/>
</dbReference>
<dbReference type="InterPro" id="IPR014722">
    <property type="entry name" value="Rib_uL2_dom2"/>
</dbReference>
<evidence type="ECO:0000259" key="2">
    <source>
        <dbReference type="Pfam" id="PF21485"/>
    </source>
</evidence>
<reference evidence="3 4" key="1">
    <citation type="submission" date="2018-09" db="EMBL/GenBank/DDBJ databases">
        <title>A high-quality reference genome of wild soybean provides a powerful tool to mine soybean genomes.</title>
        <authorList>
            <person name="Xie M."/>
            <person name="Chung C.Y.L."/>
            <person name="Li M.-W."/>
            <person name="Wong F.-L."/>
            <person name="Chan T.-F."/>
            <person name="Lam H.-M."/>
        </authorList>
    </citation>
    <scope>NUCLEOTIDE SEQUENCE [LARGE SCALE GENOMIC DNA]</scope>
    <source>
        <strain evidence="4">cv. W05</strain>
        <tissue evidence="3">Hypocotyl of etiolated seedlings</tissue>
    </source>
</reference>
<dbReference type="Proteomes" id="UP000289340">
    <property type="component" value="Chromosome 18"/>
</dbReference>
<dbReference type="GO" id="GO:0003743">
    <property type="term" value="F:translation initiation factor activity"/>
    <property type="evidence" value="ECO:0007669"/>
    <property type="project" value="UniProtKB-KW"/>
</dbReference>
<comment type="caution">
    <text evidence="3">The sequence shown here is derived from an EMBL/GenBank/DDBJ whole genome shotgun (WGS) entry which is preliminary data.</text>
</comment>
<dbReference type="GO" id="GO:0045901">
    <property type="term" value="P:positive regulation of translational elongation"/>
    <property type="evidence" value="ECO:0007669"/>
    <property type="project" value="InterPro"/>
</dbReference>
<keyword evidence="4" id="KW-1185">Reference proteome</keyword>
<dbReference type="FunFam" id="2.30.30.30:FF:000012">
    <property type="entry name" value="Eukaryotic translation initiation factor 5A"/>
    <property type="match status" value="1"/>
</dbReference>
<evidence type="ECO:0000313" key="4">
    <source>
        <dbReference type="Proteomes" id="UP000289340"/>
    </source>
</evidence>
<organism evidence="3 4">
    <name type="scientific">Glycine soja</name>
    <name type="common">Wild soybean</name>
    <dbReference type="NCBI Taxonomy" id="3848"/>
    <lineage>
        <taxon>Eukaryota</taxon>
        <taxon>Viridiplantae</taxon>
        <taxon>Streptophyta</taxon>
        <taxon>Embryophyta</taxon>
        <taxon>Tracheophyta</taxon>
        <taxon>Spermatophyta</taxon>
        <taxon>Magnoliopsida</taxon>
        <taxon>eudicotyledons</taxon>
        <taxon>Gunneridae</taxon>
        <taxon>Pentapetalae</taxon>
        <taxon>rosids</taxon>
        <taxon>fabids</taxon>
        <taxon>Fabales</taxon>
        <taxon>Fabaceae</taxon>
        <taxon>Papilionoideae</taxon>
        <taxon>50 kb inversion clade</taxon>
        <taxon>NPAAA clade</taxon>
        <taxon>indigoferoid/millettioid clade</taxon>
        <taxon>Phaseoleae</taxon>
        <taxon>Glycine</taxon>
        <taxon>Glycine subgen. Soja</taxon>
    </lineage>
</organism>
<dbReference type="SUPFAM" id="SSF50104">
    <property type="entry name" value="Translation proteins SH3-like domain"/>
    <property type="match status" value="1"/>
</dbReference>
<gene>
    <name evidence="3" type="ORF">D0Y65_048980</name>
</gene>
<dbReference type="InterPro" id="IPR008991">
    <property type="entry name" value="Translation_prot_SH3-like_sf"/>
</dbReference>
<protein>
    <submittedName>
        <fullName evidence="3">Eukaryotic translation initiation factor 5A-4</fullName>
    </submittedName>
</protein>
<dbReference type="PANTHER" id="PTHR11673">
    <property type="entry name" value="TRANSLATION INITIATION FACTOR 5A FAMILY MEMBER"/>
    <property type="match status" value="1"/>
</dbReference>
<dbReference type="GO" id="GO:0003746">
    <property type="term" value="F:translation elongation factor activity"/>
    <property type="evidence" value="ECO:0007669"/>
    <property type="project" value="InterPro"/>
</dbReference>
<feature type="compositionally biased region" description="Basic and acidic residues" evidence="1">
    <location>
        <begin position="1"/>
        <end position="16"/>
    </location>
</feature>
<dbReference type="InterPro" id="IPR001884">
    <property type="entry name" value="IF5A-like"/>
</dbReference>
<feature type="domain" description="Translation initiation factor 5A-like N-terminal" evidence="2">
    <location>
        <begin position="17"/>
        <end position="68"/>
    </location>
</feature>